<feature type="region of interest" description="Disordered" evidence="1">
    <location>
        <begin position="29"/>
        <end position="53"/>
    </location>
</feature>
<evidence type="ECO:0000313" key="2">
    <source>
        <dbReference type="EMBL" id="GES07299.1"/>
    </source>
</evidence>
<feature type="compositionally biased region" description="Low complexity" evidence="1">
    <location>
        <begin position="29"/>
        <end position="47"/>
    </location>
</feature>
<gene>
    <name evidence="2" type="ORF">Amac_008940</name>
</gene>
<accession>A0A5M3WG81</accession>
<evidence type="ECO:0000313" key="3">
    <source>
        <dbReference type="Proteomes" id="UP000331127"/>
    </source>
</evidence>
<reference evidence="2 3" key="1">
    <citation type="submission" date="2019-10" db="EMBL/GenBank/DDBJ databases">
        <title>Whole genome shotgun sequence of Acrocarpospora macrocephala NBRC 16266.</title>
        <authorList>
            <person name="Ichikawa N."/>
            <person name="Kimura A."/>
            <person name="Kitahashi Y."/>
            <person name="Komaki H."/>
            <person name="Oguchi A."/>
        </authorList>
    </citation>
    <scope>NUCLEOTIDE SEQUENCE [LARGE SCALE GENOMIC DNA]</scope>
    <source>
        <strain evidence="2 3">NBRC 16266</strain>
    </source>
</reference>
<keyword evidence="3" id="KW-1185">Reference proteome</keyword>
<sequence>MTRRWLWAVALVAVAAIVVAVIWWPQSDPASSDPAPSDPGQPSADAAVQVASPDPRTRVLTVQSAALGRQAKVTVLLPPGWAPGSGPWPVLYLLHGCCQSSTSGGWLEDDTTARVTATARALIVIPEGGPTSWYSDWLDGPKWETFHLKELLAILERDFGAGDRRAIAGLSMGGLGAMGYAARNPGMFLAAASYSGVLDSQAQADAILDITRNYGEDPAKLWGLDPSTPVWDDHNPANLTDRLKGIRLYVSCGDGTPGPLDPDGAGDDSSESFLLSEAKTFVKRAEQSGLDVTTDFYGPGTHTWPYWSRALERSLPMLMEALTA</sequence>
<dbReference type="PANTHER" id="PTHR48098:SF1">
    <property type="entry name" value="DIACYLGLYCEROL ACYLTRANSFERASE_MYCOLYLTRANSFERASE AG85A"/>
    <property type="match status" value="1"/>
</dbReference>
<dbReference type="Pfam" id="PF00756">
    <property type="entry name" value="Esterase"/>
    <property type="match status" value="1"/>
</dbReference>
<organism evidence="2 3">
    <name type="scientific">Acrocarpospora macrocephala</name>
    <dbReference type="NCBI Taxonomy" id="150177"/>
    <lineage>
        <taxon>Bacteria</taxon>
        <taxon>Bacillati</taxon>
        <taxon>Actinomycetota</taxon>
        <taxon>Actinomycetes</taxon>
        <taxon>Streptosporangiales</taxon>
        <taxon>Streptosporangiaceae</taxon>
        <taxon>Acrocarpospora</taxon>
    </lineage>
</organism>
<comment type="caution">
    <text evidence="2">The sequence shown here is derived from an EMBL/GenBank/DDBJ whole genome shotgun (WGS) entry which is preliminary data.</text>
</comment>
<name>A0A5M3WG81_9ACTN</name>
<proteinExistence type="predicted"/>
<dbReference type="EMBL" id="BLAE01000006">
    <property type="protein sequence ID" value="GES07299.1"/>
    <property type="molecule type" value="Genomic_DNA"/>
</dbReference>
<evidence type="ECO:0008006" key="4">
    <source>
        <dbReference type="Google" id="ProtNLM"/>
    </source>
</evidence>
<dbReference type="InterPro" id="IPR000801">
    <property type="entry name" value="Esterase-like"/>
</dbReference>
<dbReference type="Gene3D" id="3.40.50.1820">
    <property type="entry name" value="alpha/beta hydrolase"/>
    <property type="match status" value="1"/>
</dbReference>
<dbReference type="PANTHER" id="PTHR48098">
    <property type="entry name" value="ENTEROCHELIN ESTERASE-RELATED"/>
    <property type="match status" value="1"/>
</dbReference>
<protein>
    <recommendedName>
        <fullName evidence="4">Esterase</fullName>
    </recommendedName>
</protein>
<dbReference type="GO" id="GO:0016747">
    <property type="term" value="F:acyltransferase activity, transferring groups other than amino-acyl groups"/>
    <property type="evidence" value="ECO:0007669"/>
    <property type="project" value="TreeGrafter"/>
</dbReference>
<dbReference type="RefSeq" id="WP_155353018.1">
    <property type="nucleotide sequence ID" value="NZ_BAAAHL010000012.1"/>
</dbReference>
<dbReference type="SUPFAM" id="SSF53474">
    <property type="entry name" value="alpha/beta-Hydrolases"/>
    <property type="match status" value="1"/>
</dbReference>
<dbReference type="Proteomes" id="UP000331127">
    <property type="component" value="Unassembled WGS sequence"/>
</dbReference>
<dbReference type="AlphaFoldDB" id="A0A5M3WG81"/>
<evidence type="ECO:0000256" key="1">
    <source>
        <dbReference type="SAM" id="MobiDB-lite"/>
    </source>
</evidence>
<dbReference type="InterPro" id="IPR050583">
    <property type="entry name" value="Mycobacterial_A85_antigen"/>
</dbReference>
<dbReference type="InterPro" id="IPR029058">
    <property type="entry name" value="AB_hydrolase_fold"/>
</dbReference>
<dbReference type="OrthoDB" id="4527292at2"/>